<feature type="signal peptide" evidence="1">
    <location>
        <begin position="1"/>
        <end position="22"/>
    </location>
</feature>
<keyword evidence="3" id="KW-1185">Reference proteome</keyword>
<name>A0ABV2RF79_9CAUL</name>
<proteinExistence type="predicted"/>
<evidence type="ECO:0000313" key="3">
    <source>
        <dbReference type="Proteomes" id="UP001549313"/>
    </source>
</evidence>
<keyword evidence="1" id="KW-0732">Signal</keyword>
<dbReference type="Proteomes" id="UP001549313">
    <property type="component" value="Unassembled WGS sequence"/>
</dbReference>
<sequence length="126" mass="12837">MIRRLTLAAALVLTAGAAPALAQTPAQAPAKSAAEAAPAPRFTVDTTMAELIADPQAKVVVGAFFEKRRIAAGAPPMTPEESAGLAEMIGGLSPRQLAEFPQANLDDAAVAELDALLRAIPAQPAN</sequence>
<dbReference type="EMBL" id="JBEPTF010000005">
    <property type="protein sequence ID" value="MET4685239.1"/>
    <property type="molecule type" value="Genomic_DNA"/>
</dbReference>
<protein>
    <submittedName>
        <fullName evidence="2">Uncharacterized protein</fullName>
    </submittedName>
</protein>
<feature type="chain" id="PRO_5046986738" evidence="1">
    <location>
        <begin position="23"/>
        <end position="126"/>
    </location>
</feature>
<comment type="caution">
    <text evidence="2">The sequence shown here is derived from an EMBL/GenBank/DDBJ whole genome shotgun (WGS) entry which is preliminary data.</text>
</comment>
<reference evidence="2 3" key="1">
    <citation type="submission" date="2024-06" db="EMBL/GenBank/DDBJ databases">
        <title>Sorghum-associated microbial communities from plants grown in Nebraska, USA.</title>
        <authorList>
            <person name="Schachtman D."/>
        </authorList>
    </citation>
    <scope>NUCLEOTIDE SEQUENCE [LARGE SCALE GENOMIC DNA]</scope>
    <source>
        <strain evidence="2 3">2814</strain>
    </source>
</reference>
<organism evidence="2 3">
    <name type="scientific">Brevundimonas faecalis</name>
    <dbReference type="NCBI Taxonomy" id="947378"/>
    <lineage>
        <taxon>Bacteria</taxon>
        <taxon>Pseudomonadati</taxon>
        <taxon>Pseudomonadota</taxon>
        <taxon>Alphaproteobacteria</taxon>
        <taxon>Caulobacterales</taxon>
        <taxon>Caulobacteraceae</taxon>
        <taxon>Brevundimonas</taxon>
    </lineage>
</organism>
<gene>
    <name evidence="2" type="ORF">ABIE19_003190</name>
</gene>
<evidence type="ECO:0000313" key="2">
    <source>
        <dbReference type="EMBL" id="MET4685239.1"/>
    </source>
</evidence>
<dbReference type="RefSeq" id="WP_354090203.1">
    <property type="nucleotide sequence ID" value="NZ_JBEPTF010000005.1"/>
</dbReference>
<accession>A0ABV2RF79</accession>
<evidence type="ECO:0000256" key="1">
    <source>
        <dbReference type="SAM" id="SignalP"/>
    </source>
</evidence>